<keyword evidence="4" id="KW-0472">Membrane</keyword>
<dbReference type="GO" id="GO:0009279">
    <property type="term" value="C:cell outer membrane"/>
    <property type="evidence" value="ECO:0007669"/>
    <property type="project" value="UniProtKB-SubCell"/>
</dbReference>
<comment type="similarity">
    <text evidence="2">Belongs to the SusD family.</text>
</comment>
<dbReference type="Pfam" id="PF07980">
    <property type="entry name" value="SusD_RagB"/>
    <property type="match status" value="1"/>
</dbReference>
<feature type="domain" description="RagB/SusD" evidence="6">
    <location>
        <begin position="335"/>
        <end position="421"/>
    </location>
</feature>
<dbReference type="RefSeq" id="WP_136900327.1">
    <property type="nucleotide sequence ID" value="NZ_SUME01000002.1"/>
</dbReference>
<dbReference type="PROSITE" id="PS51257">
    <property type="entry name" value="PROKAR_LIPOPROTEIN"/>
    <property type="match status" value="1"/>
</dbReference>
<dbReference type="SUPFAM" id="SSF48452">
    <property type="entry name" value="TPR-like"/>
    <property type="match status" value="1"/>
</dbReference>
<sequence length="453" mass="51927">MKCLVITLYTISIFLISCQEDFLDVKSDRSIGTMRSLDDYQALMDNSTAKMNSNAAHVLGLIGSDEYYLTTAVWEALTNIPRKEAYLWNLNYYKGSDGDDWNDAYSRILHTNLVLDNIDSFDASEKTGEKWKNVKGSALFFRALNFYQLAQVFCKPFSADTDDPLGLPLRLEADITLRSKRNSVKETYARVIQDLKESADLLPVTPLAKMRPSKPAAYALLARVYLLMRDYQSALTYADLALSYSDELIDYNTLNTAKPFEADYGQSNPEVLFFCYAPAVNLLGRARMHIDPELYDLYEEADLRKVVFYDKGSINNIFFKGSYHGSTPFFVGLSTSELYLIRSETYVRLNKLDQGLADLNVLRSKRFETGSYIPLLIDEPSSLLYEIIRERRRELAFRGLRWEDLRRLNQEPAFARKVSKEVNGTTYELLPNSGKYIWRIPDDVIELSGIEQN</sequence>
<organism evidence="8 9">
    <name type="scientific">Sphingobacterium olei</name>
    <dbReference type="NCBI Taxonomy" id="2571155"/>
    <lineage>
        <taxon>Bacteria</taxon>
        <taxon>Pseudomonadati</taxon>
        <taxon>Bacteroidota</taxon>
        <taxon>Sphingobacteriia</taxon>
        <taxon>Sphingobacteriales</taxon>
        <taxon>Sphingobacteriaceae</taxon>
        <taxon>Sphingobacterium</taxon>
    </lineage>
</organism>
<evidence type="ECO:0000259" key="7">
    <source>
        <dbReference type="Pfam" id="PF14322"/>
    </source>
</evidence>
<proteinExistence type="inferred from homology"/>
<dbReference type="OrthoDB" id="653598at2"/>
<dbReference type="Proteomes" id="UP000306808">
    <property type="component" value="Unassembled WGS sequence"/>
</dbReference>
<dbReference type="InterPro" id="IPR012944">
    <property type="entry name" value="SusD_RagB_dom"/>
</dbReference>
<dbReference type="AlphaFoldDB" id="A0A4U0P3N5"/>
<gene>
    <name evidence="8" type="ORF">FAZ15_05570</name>
</gene>
<evidence type="ECO:0000256" key="3">
    <source>
        <dbReference type="ARBA" id="ARBA00022729"/>
    </source>
</evidence>
<keyword evidence="5" id="KW-0998">Cell outer membrane</keyword>
<dbReference type="InterPro" id="IPR033985">
    <property type="entry name" value="SusD-like_N"/>
</dbReference>
<evidence type="ECO:0000256" key="2">
    <source>
        <dbReference type="ARBA" id="ARBA00006275"/>
    </source>
</evidence>
<comment type="caution">
    <text evidence="8">The sequence shown here is derived from an EMBL/GenBank/DDBJ whole genome shotgun (WGS) entry which is preliminary data.</text>
</comment>
<evidence type="ECO:0000313" key="8">
    <source>
        <dbReference type="EMBL" id="TJZ61981.1"/>
    </source>
</evidence>
<evidence type="ECO:0000313" key="9">
    <source>
        <dbReference type="Proteomes" id="UP000306808"/>
    </source>
</evidence>
<keyword evidence="3" id="KW-0732">Signal</keyword>
<accession>A0A4U0P3N5</accession>
<evidence type="ECO:0000256" key="1">
    <source>
        <dbReference type="ARBA" id="ARBA00004442"/>
    </source>
</evidence>
<reference evidence="8 9" key="1">
    <citation type="submission" date="2019-04" db="EMBL/GenBank/DDBJ databases">
        <title>Sphingobacterium olei sp. nov., isolated from oil-contaminated soil.</title>
        <authorList>
            <person name="Liu B."/>
        </authorList>
    </citation>
    <scope>NUCLEOTIDE SEQUENCE [LARGE SCALE GENOMIC DNA]</scope>
    <source>
        <strain evidence="8 9">HAL-9</strain>
    </source>
</reference>
<feature type="domain" description="SusD-like N-terminal" evidence="7">
    <location>
        <begin position="21"/>
        <end position="226"/>
    </location>
</feature>
<dbReference type="Gene3D" id="1.25.40.390">
    <property type="match status" value="1"/>
</dbReference>
<protein>
    <submittedName>
        <fullName evidence="8">RagB/SusD family nutrient uptake outer membrane protein</fullName>
    </submittedName>
</protein>
<name>A0A4U0P3N5_9SPHI</name>
<dbReference type="EMBL" id="SUME01000002">
    <property type="protein sequence ID" value="TJZ61981.1"/>
    <property type="molecule type" value="Genomic_DNA"/>
</dbReference>
<evidence type="ECO:0000256" key="5">
    <source>
        <dbReference type="ARBA" id="ARBA00023237"/>
    </source>
</evidence>
<comment type="subcellular location">
    <subcellularLocation>
        <location evidence="1">Cell outer membrane</location>
    </subcellularLocation>
</comment>
<evidence type="ECO:0000259" key="6">
    <source>
        <dbReference type="Pfam" id="PF07980"/>
    </source>
</evidence>
<dbReference type="InterPro" id="IPR011990">
    <property type="entry name" value="TPR-like_helical_dom_sf"/>
</dbReference>
<keyword evidence="9" id="KW-1185">Reference proteome</keyword>
<evidence type="ECO:0000256" key="4">
    <source>
        <dbReference type="ARBA" id="ARBA00023136"/>
    </source>
</evidence>
<dbReference type="Pfam" id="PF14322">
    <property type="entry name" value="SusD-like_3"/>
    <property type="match status" value="1"/>
</dbReference>